<name>A0ABP9ABX1_9PSEU</name>
<dbReference type="InterPro" id="IPR045155">
    <property type="entry name" value="Beta-lactam_cat"/>
</dbReference>
<dbReference type="PANTHER" id="PTHR35333">
    <property type="entry name" value="BETA-LACTAMASE"/>
    <property type="match status" value="1"/>
</dbReference>
<gene>
    <name evidence="2" type="ORF">GCM10023200_08310</name>
</gene>
<dbReference type="Pfam" id="PF13354">
    <property type="entry name" value="Beta-lactamase2"/>
    <property type="match status" value="1"/>
</dbReference>
<sequence length="286" mass="29829">MAGTLATVETLTGASAGPLAESARALNLPSTTTEAIAPPVAPAAPRVDLAAAVSAAEDTGNRGDINMGVAVGDVATGEVAPGSDPDGTFYTASLAKLFVAVDLVQRQRAGELRLGDRDLRLLRAALTVSSDEAMNALWTQYDGPGAITRVTRALDMDDTSPPEDTSQWGEVLTTPRDMVKLLRHIQVDLPAPDRDLILGNMSQAQRTAGDGFDQGFGFLDGSRVPVKQGWLCCLGSRANLHSVAVLDGRFLVAVMTDEPPGYGPARQAVDAAAQTVRRDLGPARAG</sequence>
<accession>A0ABP9ABX1</accession>
<dbReference type="PANTHER" id="PTHR35333:SF3">
    <property type="entry name" value="BETA-LACTAMASE-TYPE TRANSPEPTIDASE FOLD CONTAINING PROTEIN"/>
    <property type="match status" value="1"/>
</dbReference>
<organism evidence="2 3">
    <name type="scientific">Actinomycetospora chlora</name>
    <dbReference type="NCBI Taxonomy" id="663608"/>
    <lineage>
        <taxon>Bacteria</taxon>
        <taxon>Bacillati</taxon>
        <taxon>Actinomycetota</taxon>
        <taxon>Actinomycetes</taxon>
        <taxon>Pseudonocardiales</taxon>
        <taxon>Pseudonocardiaceae</taxon>
        <taxon>Actinomycetospora</taxon>
    </lineage>
</organism>
<proteinExistence type="predicted"/>
<dbReference type="SUPFAM" id="SSF56601">
    <property type="entry name" value="beta-lactamase/transpeptidase-like"/>
    <property type="match status" value="1"/>
</dbReference>
<evidence type="ECO:0000313" key="3">
    <source>
        <dbReference type="Proteomes" id="UP001500928"/>
    </source>
</evidence>
<reference evidence="3" key="1">
    <citation type="journal article" date="2019" name="Int. J. Syst. Evol. Microbiol.">
        <title>The Global Catalogue of Microorganisms (GCM) 10K type strain sequencing project: providing services to taxonomists for standard genome sequencing and annotation.</title>
        <authorList>
            <consortium name="The Broad Institute Genomics Platform"/>
            <consortium name="The Broad Institute Genome Sequencing Center for Infectious Disease"/>
            <person name="Wu L."/>
            <person name="Ma J."/>
        </authorList>
    </citation>
    <scope>NUCLEOTIDE SEQUENCE [LARGE SCALE GENOMIC DNA]</scope>
    <source>
        <strain evidence="3">JCM 17979</strain>
    </source>
</reference>
<keyword evidence="3" id="KW-1185">Reference proteome</keyword>
<evidence type="ECO:0000313" key="2">
    <source>
        <dbReference type="EMBL" id="GAA4777798.1"/>
    </source>
</evidence>
<dbReference type="InterPro" id="IPR000871">
    <property type="entry name" value="Beta-lactam_class-A"/>
</dbReference>
<feature type="domain" description="Beta-lactamase class A catalytic" evidence="1">
    <location>
        <begin position="121"/>
        <end position="256"/>
    </location>
</feature>
<dbReference type="InterPro" id="IPR012338">
    <property type="entry name" value="Beta-lactam/transpept-like"/>
</dbReference>
<dbReference type="Proteomes" id="UP001500928">
    <property type="component" value="Unassembled WGS sequence"/>
</dbReference>
<dbReference type="RefSeq" id="WP_345411164.1">
    <property type="nucleotide sequence ID" value="NZ_BAABHO010000005.1"/>
</dbReference>
<comment type="caution">
    <text evidence="2">The sequence shown here is derived from an EMBL/GenBank/DDBJ whole genome shotgun (WGS) entry which is preliminary data.</text>
</comment>
<dbReference type="EMBL" id="BAABHO010000005">
    <property type="protein sequence ID" value="GAA4777798.1"/>
    <property type="molecule type" value="Genomic_DNA"/>
</dbReference>
<evidence type="ECO:0000259" key="1">
    <source>
        <dbReference type="Pfam" id="PF13354"/>
    </source>
</evidence>
<dbReference type="Gene3D" id="3.40.710.10">
    <property type="entry name" value="DD-peptidase/beta-lactamase superfamily"/>
    <property type="match status" value="1"/>
</dbReference>
<protein>
    <recommendedName>
        <fullName evidence="1">Beta-lactamase class A catalytic domain-containing protein</fullName>
    </recommendedName>
</protein>